<comment type="catalytic activity">
    <reaction evidence="8">
        <text>[GlcNAc-(1-&gt;4)-Mur2Ac(oyl-L-Ala-gamma-D-Glu-L-Lys-D-Ala-D-Ala)](n)-di-trans,octa-cis-undecaprenyl diphosphate + beta-D-GlcNAc-(1-&gt;4)-Mur2Ac(oyl-L-Ala-gamma-D-Glu-L-Lys-D-Ala-D-Ala)-di-trans,octa-cis-undecaprenyl diphosphate = [GlcNAc-(1-&gt;4)-Mur2Ac(oyl-L-Ala-gamma-D-Glu-L-Lys-D-Ala-D-Ala)](n+1)-di-trans,octa-cis-undecaprenyl diphosphate + di-trans,octa-cis-undecaprenyl diphosphate + H(+)</text>
        <dbReference type="Rhea" id="RHEA:23708"/>
        <dbReference type="Rhea" id="RHEA-COMP:9602"/>
        <dbReference type="Rhea" id="RHEA-COMP:9603"/>
        <dbReference type="ChEBI" id="CHEBI:15378"/>
        <dbReference type="ChEBI" id="CHEBI:58405"/>
        <dbReference type="ChEBI" id="CHEBI:60033"/>
        <dbReference type="ChEBI" id="CHEBI:78435"/>
        <dbReference type="EC" id="2.4.99.28"/>
    </reaction>
</comment>
<dbReference type="Pfam" id="PF00905">
    <property type="entry name" value="Transpeptidase"/>
    <property type="match status" value="1"/>
</dbReference>
<name>A0ABV5AII8_9BACL</name>
<evidence type="ECO:0000256" key="9">
    <source>
        <dbReference type="SAM" id="MobiDB-lite"/>
    </source>
</evidence>
<proteinExistence type="predicted"/>
<feature type="transmembrane region" description="Helical" evidence="10">
    <location>
        <begin position="41"/>
        <end position="61"/>
    </location>
</feature>
<keyword evidence="10" id="KW-1133">Transmembrane helix</keyword>
<keyword evidence="6" id="KW-0511">Multifunctional enzyme</keyword>
<dbReference type="PROSITE" id="PS50853">
    <property type="entry name" value="FN3"/>
    <property type="match status" value="1"/>
</dbReference>
<dbReference type="Pfam" id="PF00912">
    <property type="entry name" value="Transgly"/>
    <property type="match status" value="1"/>
</dbReference>
<keyword evidence="10" id="KW-0472">Membrane</keyword>
<dbReference type="Gene3D" id="2.60.40.10">
    <property type="entry name" value="Immunoglobulins"/>
    <property type="match status" value="1"/>
</dbReference>
<dbReference type="PANTHER" id="PTHR32282">
    <property type="entry name" value="BINDING PROTEIN TRANSPEPTIDASE, PUTATIVE-RELATED"/>
    <property type="match status" value="1"/>
</dbReference>
<dbReference type="SUPFAM" id="SSF53955">
    <property type="entry name" value="Lysozyme-like"/>
    <property type="match status" value="1"/>
</dbReference>
<dbReference type="PANTHER" id="PTHR32282:SF33">
    <property type="entry name" value="PEPTIDOGLYCAN GLYCOSYLTRANSFERASE"/>
    <property type="match status" value="1"/>
</dbReference>
<dbReference type="Proteomes" id="UP001579974">
    <property type="component" value="Unassembled WGS sequence"/>
</dbReference>
<keyword evidence="3" id="KW-0328">Glycosyltransferase</keyword>
<evidence type="ECO:0000313" key="12">
    <source>
        <dbReference type="EMBL" id="MFB5192080.1"/>
    </source>
</evidence>
<evidence type="ECO:0000256" key="10">
    <source>
        <dbReference type="SAM" id="Phobius"/>
    </source>
</evidence>
<sequence>MGKEQGPKNTNKKQDTKALARADAARAEERKRHPIWTAAKVTMFGLGSLVVLGVATGAGYVSSMLKGLPHVNASTFQNNLAASVVYDANGKVIGTFKGDGDRQPISSIHQVSTDLVNSFVAGEDKTFFTNIGINPLSMGRAVVQDVLGHKIESGASTITQQTVKLAVFPQQERTVRRKVQEIALALEVNHELSKDEIMADYMNWVYMGRLGTDNVYGVKRASEIIFQKDPKNLTLPEAAFLAAIPNNPSYFSPYQFPQHTVARQHYILEQMLVNHMISQSAYNQAIHFNILKDVHKAPTVGLPAHPYLMLDEIKPRVISALVQAGVYDSATDAESALPKAGLQIHTTIDLKKQDDVENVLQNASLFKGTNKTYKGPNGQTTTDLYEAGVTIINNQTGAIVAVGGGRDYLKDSYDHADLARQPGSSIKPLLDYGPAIDQKLITAATPLYDAPTHFSLPSGDWNPQDDEDDFVGLMSARDALAQSRNVPAIDILEELTPQVGFSYLDKMGLSPSDKTLYGNPTIVSDDASHLSSAIGGLDNGATVEQMTSAYTTFANQGVWHQSYMIQSIDDQTGRVIYTAHPKTSQVFSPATAYIITDMLHDVLYSAQGTAVTVGSQFPGQYISGKTGTTDNLTDGWFVGYTKQYTTGIWMGYNHHESISPSVYNLKFNVWSDIMRPILKQSPATTPWQRPANVVTESVSSISGQLPTALSTAHGTIETEPFIDGTQPTQKDSVDVVAKYVVIGGVKYLATTNTPPQDVRTGVFIKLPSVPDQAHKVAGGETFQSPYLLPTRADPRGGQVLDGGSTTDTAPTQLAAPTQIQGHIEDSSVALSWKPVTSALHYAVYRSTRANGPFVEVGNTSATSYTDSHLPTGTDVVYYVIYAQSNNALSDASTPFGIQLPTQITPPAHGGGGNTTANGTGGSTPPTGNGTNSTGSGTGGGSTGSGNSSNGTSTGGTTNGTHTNSTSPPKVDWMPGFGSTQ</sequence>
<protein>
    <submittedName>
        <fullName evidence="12">Transglycosylase domain-containing protein</fullName>
    </submittedName>
</protein>
<keyword evidence="4" id="KW-0808">Transferase</keyword>
<evidence type="ECO:0000256" key="6">
    <source>
        <dbReference type="ARBA" id="ARBA00023268"/>
    </source>
</evidence>
<keyword evidence="2" id="KW-0645">Protease</keyword>
<dbReference type="EMBL" id="JBDXSU010000016">
    <property type="protein sequence ID" value="MFB5192080.1"/>
    <property type="molecule type" value="Genomic_DNA"/>
</dbReference>
<evidence type="ECO:0000256" key="2">
    <source>
        <dbReference type="ARBA" id="ARBA00022670"/>
    </source>
</evidence>
<dbReference type="InterPro" id="IPR013783">
    <property type="entry name" value="Ig-like_fold"/>
</dbReference>
<dbReference type="Gene3D" id="3.40.710.10">
    <property type="entry name" value="DD-peptidase/beta-lactamase superfamily"/>
    <property type="match status" value="1"/>
</dbReference>
<keyword evidence="13" id="KW-1185">Reference proteome</keyword>
<feature type="compositionally biased region" description="Low complexity" evidence="9">
    <location>
        <begin position="922"/>
        <end position="934"/>
    </location>
</feature>
<evidence type="ECO:0000259" key="11">
    <source>
        <dbReference type="PROSITE" id="PS50853"/>
    </source>
</evidence>
<evidence type="ECO:0000256" key="5">
    <source>
        <dbReference type="ARBA" id="ARBA00022801"/>
    </source>
</evidence>
<evidence type="ECO:0000256" key="3">
    <source>
        <dbReference type="ARBA" id="ARBA00022676"/>
    </source>
</evidence>
<feature type="compositionally biased region" description="Low complexity" evidence="9">
    <location>
        <begin position="958"/>
        <end position="968"/>
    </location>
</feature>
<evidence type="ECO:0000313" key="13">
    <source>
        <dbReference type="Proteomes" id="UP001579974"/>
    </source>
</evidence>
<keyword evidence="10" id="KW-0812">Transmembrane</keyword>
<reference evidence="12 13" key="1">
    <citation type="journal article" date="2024" name="Int. J. Mol. Sci.">
        <title>Exploration of Alicyclobacillus spp. Genome in Search of Antibiotic Resistance.</title>
        <authorList>
            <person name="Bucka-Kolendo J."/>
            <person name="Kiousi D.E."/>
            <person name="Dekowska A."/>
            <person name="Mikolajczuk-Szczyrba A."/>
            <person name="Karadedos D.M."/>
            <person name="Michael P."/>
            <person name="Galanis A."/>
            <person name="Sokolowska B."/>
        </authorList>
    </citation>
    <scope>NUCLEOTIDE SEQUENCE [LARGE SCALE GENOMIC DNA]</scope>
    <source>
        <strain evidence="12 13">KKP 3000</strain>
    </source>
</reference>
<dbReference type="InterPro" id="IPR012338">
    <property type="entry name" value="Beta-lactam/transpept-like"/>
</dbReference>
<evidence type="ECO:0000256" key="1">
    <source>
        <dbReference type="ARBA" id="ARBA00022645"/>
    </source>
</evidence>
<feature type="region of interest" description="Disordered" evidence="9">
    <location>
        <begin position="1"/>
        <end position="27"/>
    </location>
</feature>
<feature type="domain" description="Fibronectin type-III" evidence="11">
    <location>
        <begin position="809"/>
        <end position="907"/>
    </location>
</feature>
<evidence type="ECO:0000256" key="4">
    <source>
        <dbReference type="ARBA" id="ARBA00022679"/>
    </source>
</evidence>
<organism evidence="12 13">
    <name type="scientific">Alicyclobacillus fastidiosus</name>
    <dbReference type="NCBI Taxonomy" id="392011"/>
    <lineage>
        <taxon>Bacteria</taxon>
        <taxon>Bacillati</taxon>
        <taxon>Bacillota</taxon>
        <taxon>Bacilli</taxon>
        <taxon>Bacillales</taxon>
        <taxon>Alicyclobacillaceae</taxon>
        <taxon>Alicyclobacillus</taxon>
    </lineage>
</organism>
<gene>
    <name evidence="12" type="ORF">KKP3000_000873</name>
</gene>
<feature type="region of interest" description="Disordered" evidence="9">
    <location>
        <begin position="898"/>
        <end position="980"/>
    </location>
</feature>
<comment type="catalytic activity">
    <reaction evidence="7">
        <text>Preferential cleavage: (Ac)2-L-Lys-D-Ala-|-D-Ala. Also transpeptidation of peptidyl-alanyl moieties that are N-acyl substituents of D-alanine.</text>
        <dbReference type="EC" id="3.4.16.4"/>
    </reaction>
</comment>
<dbReference type="InterPro" id="IPR036116">
    <property type="entry name" value="FN3_sf"/>
</dbReference>
<dbReference type="CDD" id="cd00063">
    <property type="entry name" value="FN3"/>
    <property type="match status" value="1"/>
</dbReference>
<accession>A0ABV5AII8</accession>
<evidence type="ECO:0000256" key="8">
    <source>
        <dbReference type="ARBA" id="ARBA00049902"/>
    </source>
</evidence>
<dbReference type="InterPro" id="IPR023346">
    <property type="entry name" value="Lysozyme-like_dom_sf"/>
</dbReference>
<dbReference type="Gene3D" id="1.10.3810.10">
    <property type="entry name" value="Biosynthetic peptidoglycan transglycosylase-like"/>
    <property type="match status" value="1"/>
</dbReference>
<dbReference type="InterPro" id="IPR001264">
    <property type="entry name" value="Glyco_trans_51"/>
</dbReference>
<keyword evidence="1" id="KW-0121">Carboxypeptidase</keyword>
<feature type="compositionally biased region" description="Gly residues" evidence="9">
    <location>
        <begin position="908"/>
        <end position="921"/>
    </location>
</feature>
<dbReference type="RefSeq" id="WP_275476091.1">
    <property type="nucleotide sequence ID" value="NZ_CP162940.1"/>
</dbReference>
<dbReference type="SUPFAM" id="SSF56601">
    <property type="entry name" value="beta-lactamase/transpeptidase-like"/>
    <property type="match status" value="1"/>
</dbReference>
<evidence type="ECO:0000256" key="7">
    <source>
        <dbReference type="ARBA" id="ARBA00034000"/>
    </source>
</evidence>
<keyword evidence="5" id="KW-0378">Hydrolase</keyword>
<dbReference type="InterPro" id="IPR003961">
    <property type="entry name" value="FN3_dom"/>
</dbReference>
<dbReference type="SUPFAM" id="SSF49265">
    <property type="entry name" value="Fibronectin type III"/>
    <property type="match status" value="1"/>
</dbReference>
<dbReference type="InterPro" id="IPR001460">
    <property type="entry name" value="PCN-bd_Tpept"/>
</dbReference>
<dbReference type="InterPro" id="IPR036950">
    <property type="entry name" value="PBP_transglycosylase"/>
</dbReference>
<dbReference type="InterPro" id="IPR050396">
    <property type="entry name" value="Glycosyltr_51/Transpeptidase"/>
</dbReference>
<comment type="caution">
    <text evidence="12">The sequence shown here is derived from an EMBL/GenBank/DDBJ whole genome shotgun (WGS) entry which is preliminary data.</text>
</comment>